<evidence type="ECO:0000256" key="1">
    <source>
        <dbReference type="SAM" id="MobiDB-lite"/>
    </source>
</evidence>
<dbReference type="Gene3D" id="3.40.50.300">
    <property type="entry name" value="P-loop containing nucleotide triphosphate hydrolases"/>
    <property type="match status" value="1"/>
</dbReference>
<dbReference type="SUPFAM" id="SSF50952">
    <property type="entry name" value="Soluble quinoprotein glucose dehydrogenase"/>
    <property type="match status" value="1"/>
</dbReference>
<dbReference type="Pfam" id="PF13365">
    <property type="entry name" value="Trypsin_2"/>
    <property type="match status" value="1"/>
</dbReference>
<feature type="domain" description="Novel STAND NTPase 1" evidence="2">
    <location>
        <begin position="205"/>
        <end position="596"/>
    </location>
</feature>
<keyword evidence="4" id="KW-1185">Reference proteome</keyword>
<dbReference type="InterPro" id="IPR049052">
    <property type="entry name" value="nSTAND1"/>
</dbReference>
<dbReference type="InterPro" id="IPR015943">
    <property type="entry name" value="WD40/YVTN_repeat-like_dom_sf"/>
</dbReference>
<sequence>MTDFAERALVRLWRGDEPVGVGFLVDDDRLITCAHVAAYALETDRAPLGAQIEIDFPLLANGGRIPATVAFVADDADVAGLRIATDDLPRAARSVQIVAAEEPTGHPVRLYGCPAGRPRGVWAEGLIRGTGAGGRFQIDDDRSTGIAVSRGFSGGPVLDVELGAVVGMLVETESRSERRTGYALSGAALYQVWPELAEAAGPAIPFLGLDPFEEHHKNQFFGREKLTAELLGMLDQPGLLVVTGPSGCGKSSLVRAGLAPGLRASDVAVAVCLLSAGATPWTALAAALCAEPSLEAARVGVHAAWANDADLLAARLAEHPSDVFGPLTEGGGLRRIVLVVDQVDEALAQSEPDTVALLAALTGLAGSGRADPLALVVTVGPTSLAALLDDRRIGQRFADAAVPIRAPDAAELRALIERPLAPIGMPVYQEGLVDAILADLAGEPNPLPLVEFTLTLLWDGRHAGTLRHDVYRKLGGVSGAVRAFAERTWRDRGSAEADLELLCQLISPVSGGQYVRRVVELSELGAHAPRAKTLAETRLLTLSGGKGQPATVELAHLVIVQAWPELLKRFRQREQFREWQDELDARYRRWQLKHTRDDLLRGRALLTAWRRRRAHPAEMSPRQRALINMSARGSARRSVLRALAVALVAVLTVSLVNTLIGGVATRNDRNAALTAREILNYERTASMPNGLLSALRAHRLYDDEFTRERLLGRYRGLRSVESVLELTAYVEPNDGRSRVNRSGNRLVQTFDRSARIWDLSGAAPVRTFRLPPESPTRGGPILLQPFSVATKPVWLNDDRIAFITEPSATVPGIIVITDARTGQPERALRLRTEPFDLLADPSGRWLALLTNEGTLLADLDRPGTAPRRLARPPVDEGGSYFQSGTALLGVLPSGEAVLSTSGGPAMILTTSGSRPFSPPPPRTTRTPTSRDLDTFVDCGIEGRAYNLRLRSLHDNAVLARRAMIPHGSVSESCPHSSVFSPDGAHVAYRDLVDQNLVHVGETGADEGSMRTLQLPTDHRVIAVTPERGGAYRLVTVHNQAAMVLRIPAPDDLDRALHRLMFGELHPAGLSLAASQFVRFTPDGSHVLLIHPDSQAEIWDIRTRRRTGAVPIPASTDETGLSRYSRPSERFPWVAERLALSPDGRTLASTSSKTQITTLFRLPALTPVATISGAGTSVTFADDRRIMIRAFDDPASHGNRELALWSIDPLRKLTRRTLSEVAVKGIRIRPRNRDMVALLGDLALRPGLVRLWWDGTPVPGSEIRFGKARAVEDSLLTIDPSERFAALATIKADATTVTPTEVQVWDLATRTLVGRLPSPDGLLPVALSFAGDPRRLDITYTTENLRWTARGLAVRRWTRDPWFGLLRPLDPAPRTAVLTNATPATAPWRISPDGRLEPTAPAAWLRFLCPLAARTLDIPRLLRTSSPCS</sequence>
<dbReference type="InterPro" id="IPR009003">
    <property type="entry name" value="Peptidase_S1_PA"/>
</dbReference>
<feature type="region of interest" description="Disordered" evidence="1">
    <location>
        <begin position="910"/>
        <end position="931"/>
    </location>
</feature>
<reference evidence="4" key="1">
    <citation type="submission" date="2017-06" db="EMBL/GenBank/DDBJ databases">
        <authorList>
            <person name="Varghese N."/>
            <person name="Submissions S."/>
        </authorList>
    </citation>
    <scope>NUCLEOTIDE SEQUENCE [LARGE SCALE GENOMIC DNA]</scope>
    <source>
        <strain evidence="4">DSM 44485</strain>
    </source>
</reference>
<organism evidence="3 4">
    <name type="scientific">Actinomadura mexicana</name>
    <dbReference type="NCBI Taxonomy" id="134959"/>
    <lineage>
        <taxon>Bacteria</taxon>
        <taxon>Bacillati</taxon>
        <taxon>Actinomycetota</taxon>
        <taxon>Actinomycetes</taxon>
        <taxon>Streptosporangiales</taxon>
        <taxon>Thermomonosporaceae</taxon>
        <taxon>Actinomadura</taxon>
    </lineage>
</organism>
<dbReference type="InterPro" id="IPR011044">
    <property type="entry name" value="Quino_amine_DH_bsu"/>
</dbReference>
<dbReference type="Pfam" id="PF20703">
    <property type="entry name" value="nSTAND1"/>
    <property type="match status" value="1"/>
</dbReference>
<dbReference type="Proteomes" id="UP000198420">
    <property type="component" value="Unassembled WGS sequence"/>
</dbReference>
<dbReference type="Gene3D" id="2.130.10.10">
    <property type="entry name" value="YVTN repeat-like/Quinoprotein amine dehydrogenase"/>
    <property type="match status" value="1"/>
</dbReference>
<dbReference type="SUPFAM" id="SSF50969">
    <property type="entry name" value="YVTN repeat-like/Quinoprotein amine dehydrogenase"/>
    <property type="match status" value="1"/>
</dbReference>
<dbReference type="EMBL" id="FZNP01000027">
    <property type="protein sequence ID" value="SNS73736.1"/>
    <property type="molecule type" value="Genomic_DNA"/>
</dbReference>
<evidence type="ECO:0000259" key="2">
    <source>
        <dbReference type="Pfam" id="PF20703"/>
    </source>
</evidence>
<dbReference type="OrthoDB" id="3204522at2"/>
<name>A0A239GWZ3_9ACTN</name>
<dbReference type="RefSeq" id="WP_089316763.1">
    <property type="nucleotide sequence ID" value="NZ_FZNP01000027.1"/>
</dbReference>
<proteinExistence type="predicted"/>
<accession>A0A239GWZ3</accession>
<evidence type="ECO:0000313" key="3">
    <source>
        <dbReference type="EMBL" id="SNS73736.1"/>
    </source>
</evidence>
<dbReference type="SUPFAM" id="SSF52540">
    <property type="entry name" value="P-loop containing nucleoside triphosphate hydrolases"/>
    <property type="match status" value="1"/>
</dbReference>
<dbReference type="InterPro" id="IPR027417">
    <property type="entry name" value="P-loop_NTPase"/>
</dbReference>
<dbReference type="Gene3D" id="2.40.10.120">
    <property type="match status" value="1"/>
</dbReference>
<dbReference type="SUPFAM" id="SSF50494">
    <property type="entry name" value="Trypsin-like serine proteases"/>
    <property type="match status" value="1"/>
</dbReference>
<evidence type="ECO:0000313" key="4">
    <source>
        <dbReference type="Proteomes" id="UP000198420"/>
    </source>
</evidence>
<gene>
    <name evidence="3" type="ORF">SAMN06265355_1274</name>
</gene>
<dbReference type="InterPro" id="IPR011041">
    <property type="entry name" value="Quinoprot_gluc/sorb_DH_b-prop"/>
</dbReference>
<protein>
    <submittedName>
        <fullName evidence="3">AAA ATPase domain-containing protein</fullName>
    </submittedName>
</protein>